<comment type="subcellular location">
    <subcellularLocation>
        <location evidence="9">Cytoplasm</location>
    </subcellularLocation>
</comment>
<dbReference type="InterPro" id="IPR023940">
    <property type="entry name" value="DHDPR_bac"/>
</dbReference>
<feature type="binding site" evidence="9">
    <location>
        <begin position="110"/>
        <end position="113"/>
    </location>
    <ligand>
        <name>NAD(+)</name>
        <dbReference type="ChEBI" id="CHEBI:57540"/>
    </ligand>
</feature>
<feature type="active site" description="Proton donor" evidence="9">
    <location>
        <position position="147"/>
    </location>
</feature>
<comment type="subunit">
    <text evidence="9">Homotetramer.</text>
</comment>
<dbReference type="KEGG" id="rher:EHE19_010880"/>
<dbReference type="Pfam" id="PF05173">
    <property type="entry name" value="DapB_C"/>
    <property type="match status" value="1"/>
</dbReference>
<keyword evidence="6 9" id="KW-0560">Oxidoreductase</keyword>
<evidence type="ECO:0000256" key="8">
    <source>
        <dbReference type="ARBA" id="ARBA00023154"/>
    </source>
</evidence>
<dbReference type="RefSeq" id="WP_137695912.1">
    <property type="nucleotide sequence ID" value="NZ_CP061336.1"/>
</dbReference>
<dbReference type="OrthoDB" id="9790352at2"/>
<dbReference type="FunFam" id="3.30.360.10:FF:000004">
    <property type="entry name" value="4-hydroxy-tetrahydrodipicolinate reductase"/>
    <property type="match status" value="1"/>
</dbReference>
<sequence>MINILLSGCNGNMGQVITRLSEDFSGLKIAAGSDINNKIKNSYPVFTSLNECDIKVDVIIDFSNPKAFNGLVEYAQERRIPLVMCTTGLSAEQISMLKNDVSKRIPVFFSANMSIGINLLIDLVKKAAKILEGQFDIEIIEKHHNLKIDAPSGTALAIADAINDTLNEKCEYTYDRHSKRKKRGKQEIGIHAVRGGTIVGDHSVIFAGKDEIIEINHTATSKEIFAVGALKASLFLANKKPGLYSMDDLIAESN</sequence>
<accession>A0A4U7JIG0</accession>
<evidence type="ECO:0000256" key="6">
    <source>
        <dbReference type="ARBA" id="ARBA00023002"/>
    </source>
</evidence>
<gene>
    <name evidence="9" type="primary">dapB</name>
    <name evidence="13" type="ORF">EHE19_010880</name>
</gene>
<evidence type="ECO:0000256" key="1">
    <source>
        <dbReference type="ARBA" id="ARBA00006642"/>
    </source>
</evidence>
<evidence type="ECO:0000256" key="10">
    <source>
        <dbReference type="NCBIfam" id="TIGR00036"/>
    </source>
</evidence>
<comment type="caution">
    <text evidence="9">Was originally thought to be a dihydrodipicolinate reductase (DHDPR), catalyzing the conversion of dihydrodipicolinate to tetrahydrodipicolinate. However, it was shown in E.coli that the substrate of the enzymatic reaction is not dihydrodipicolinate (DHDP) but in fact (2S,4S)-4-hydroxy-2,3,4,5-tetrahydrodipicolinic acid (HTPA), the product released by the DapA-catalyzed reaction.</text>
</comment>
<organism evidence="13 14">
    <name type="scientific">Ruminiclostridium herbifermentans</name>
    <dbReference type="NCBI Taxonomy" id="2488810"/>
    <lineage>
        <taxon>Bacteria</taxon>
        <taxon>Bacillati</taxon>
        <taxon>Bacillota</taxon>
        <taxon>Clostridia</taxon>
        <taxon>Eubacteriales</taxon>
        <taxon>Oscillospiraceae</taxon>
        <taxon>Ruminiclostridium</taxon>
    </lineage>
</organism>
<feature type="binding site" evidence="9">
    <location>
        <begin position="8"/>
        <end position="13"/>
    </location>
    <ligand>
        <name>NAD(+)</name>
        <dbReference type="ChEBI" id="CHEBI:57540"/>
    </ligand>
</feature>
<feature type="active site" description="Proton donor/acceptor" evidence="9">
    <location>
        <position position="143"/>
    </location>
</feature>
<dbReference type="SUPFAM" id="SSF55347">
    <property type="entry name" value="Glyceraldehyde-3-phosphate dehydrogenase-like, C-terminal domain"/>
    <property type="match status" value="1"/>
</dbReference>
<evidence type="ECO:0000259" key="12">
    <source>
        <dbReference type="Pfam" id="PF05173"/>
    </source>
</evidence>
<dbReference type="EC" id="1.17.1.8" evidence="9 10"/>
<dbReference type="GO" id="GO:0050661">
    <property type="term" value="F:NADP binding"/>
    <property type="evidence" value="ECO:0007669"/>
    <property type="project" value="UniProtKB-UniRule"/>
</dbReference>
<evidence type="ECO:0000313" key="14">
    <source>
        <dbReference type="Proteomes" id="UP000306409"/>
    </source>
</evidence>
<comment type="caution">
    <text evidence="9">Lacks conserved residue(s) required for the propagation of feature annotation.</text>
</comment>
<keyword evidence="3 9" id="KW-0028">Amino-acid biosynthesis</keyword>
<evidence type="ECO:0000256" key="9">
    <source>
        <dbReference type="HAMAP-Rule" id="MF_00102"/>
    </source>
</evidence>
<keyword evidence="8 9" id="KW-0457">Lysine biosynthesis</keyword>
<dbReference type="UniPathway" id="UPA00034">
    <property type="reaction ID" value="UER00018"/>
</dbReference>
<dbReference type="InterPro" id="IPR022663">
    <property type="entry name" value="DapB_C"/>
</dbReference>
<dbReference type="GO" id="GO:0005829">
    <property type="term" value="C:cytosol"/>
    <property type="evidence" value="ECO:0007669"/>
    <property type="project" value="TreeGrafter"/>
</dbReference>
<dbReference type="Pfam" id="PF01113">
    <property type="entry name" value="DapB_N"/>
    <property type="match status" value="1"/>
</dbReference>
<evidence type="ECO:0000256" key="2">
    <source>
        <dbReference type="ARBA" id="ARBA00022490"/>
    </source>
</evidence>
<feature type="domain" description="Dihydrodipicolinate reductase N-terminal" evidence="11">
    <location>
        <begin position="2"/>
        <end position="113"/>
    </location>
</feature>
<dbReference type="PROSITE" id="PS01298">
    <property type="entry name" value="DAPB"/>
    <property type="match status" value="1"/>
</dbReference>
<evidence type="ECO:0000256" key="5">
    <source>
        <dbReference type="ARBA" id="ARBA00022915"/>
    </source>
</evidence>
<protein>
    <recommendedName>
        <fullName evidence="9 10">4-hydroxy-tetrahydrodipicolinate reductase</fullName>
        <shortName evidence="9">HTPA reductase</shortName>
        <ecNumber evidence="9 10">1.17.1.8</ecNumber>
    </recommendedName>
</protein>
<comment type="catalytic activity">
    <reaction evidence="9">
        <text>(S)-2,3,4,5-tetrahydrodipicolinate + NADP(+) + H2O = (2S,4S)-4-hydroxy-2,3,4,5-tetrahydrodipicolinate + NADPH + H(+)</text>
        <dbReference type="Rhea" id="RHEA:35331"/>
        <dbReference type="ChEBI" id="CHEBI:15377"/>
        <dbReference type="ChEBI" id="CHEBI:15378"/>
        <dbReference type="ChEBI" id="CHEBI:16845"/>
        <dbReference type="ChEBI" id="CHEBI:57783"/>
        <dbReference type="ChEBI" id="CHEBI:58349"/>
        <dbReference type="ChEBI" id="CHEBI:67139"/>
        <dbReference type="EC" id="1.17.1.8"/>
    </reaction>
</comment>
<dbReference type="InterPro" id="IPR022664">
    <property type="entry name" value="DapB_N_CS"/>
</dbReference>
<dbReference type="HAMAP" id="MF_00102">
    <property type="entry name" value="DapB"/>
    <property type="match status" value="1"/>
</dbReference>
<dbReference type="GO" id="GO:0009089">
    <property type="term" value="P:lysine biosynthetic process via diaminopimelate"/>
    <property type="evidence" value="ECO:0007669"/>
    <property type="project" value="UniProtKB-UniRule"/>
</dbReference>
<dbReference type="InterPro" id="IPR000846">
    <property type="entry name" value="DapB_N"/>
</dbReference>
<dbReference type="EMBL" id="CP061336">
    <property type="protein sequence ID" value="QNU65437.1"/>
    <property type="molecule type" value="Genomic_DNA"/>
</dbReference>
<proteinExistence type="inferred from homology"/>
<dbReference type="GO" id="GO:0016726">
    <property type="term" value="F:oxidoreductase activity, acting on CH or CH2 groups, NAD or NADP as acceptor"/>
    <property type="evidence" value="ECO:0007669"/>
    <property type="project" value="UniProtKB-UniRule"/>
</dbReference>
<comment type="catalytic activity">
    <reaction evidence="9">
        <text>(S)-2,3,4,5-tetrahydrodipicolinate + NAD(+) + H2O = (2S,4S)-4-hydroxy-2,3,4,5-tetrahydrodipicolinate + NADH + H(+)</text>
        <dbReference type="Rhea" id="RHEA:35323"/>
        <dbReference type="ChEBI" id="CHEBI:15377"/>
        <dbReference type="ChEBI" id="CHEBI:15378"/>
        <dbReference type="ChEBI" id="CHEBI:16845"/>
        <dbReference type="ChEBI" id="CHEBI:57540"/>
        <dbReference type="ChEBI" id="CHEBI:57945"/>
        <dbReference type="ChEBI" id="CHEBI:67139"/>
        <dbReference type="EC" id="1.17.1.8"/>
    </reaction>
</comment>
<evidence type="ECO:0000256" key="3">
    <source>
        <dbReference type="ARBA" id="ARBA00022605"/>
    </source>
</evidence>
<reference evidence="13 14" key="1">
    <citation type="submission" date="2020-09" db="EMBL/GenBank/DDBJ databases">
        <title>Characterization and genome sequencing of Ruminiclostridium sp. nov. MA18.</title>
        <authorList>
            <person name="Rettenmaier R."/>
            <person name="Kowollik M.-L."/>
            <person name="Liebl W."/>
            <person name="Zverlov V."/>
        </authorList>
    </citation>
    <scope>NUCLEOTIDE SEQUENCE [LARGE SCALE GENOMIC DNA]</scope>
    <source>
        <strain evidence="13 14">MA18</strain>
    </source>
</reference>
<dbReference type="InterPro" id="IPR036291">
    <property type="entry name" value="NAD(P)-bd_dom_sf"/>
</dbReference>
<dbReference type="SUPFAM" id="SSF51735">
    <property type="entry name" value="NAD(P)-binding Rossmann-fold domains"/>
    <property type="match status" value="1"/>
</dbReference>
<evidence type="ECO:0000256" key="4">
    <source>
        <dbReference type="ARBA" id="ARBA00022857"/>
    </source>
</evidence>
<dbReference type="Gene3D" id="3.30.360.10">
    <property type="entry name" value="Dihydrodipicolinate Reductase, domain 2"/>
    <property type="match status" value="1"/>
</dbReference>
<feature type="binding site" evidence="9">
    <location>
        <begin position="153"/>
        <end position="154"/>
    </location>
    <ligand>
        <name>(S)-2,3,4,5-tetrahydrodipicolinate</name>
        <dbReference type="ChEBI" id="CHEBI:16845"/>
    </ligand>
</feature>
<keyword evidence="7 9" id="KW-0520">NAD</keyword>
<evidence type="ECO:0000313" key="13">
    <source>
        <dbReference type="EMBL" id="QNU65437.1"/>
    </source>
</evidence>
<keyword evidence="5 9" id="KW-0220">Diaminopimelate biosynthesis</keyword>
<evidence type="ECO:0000256" key="7">
    <source>
        <dbReference type="ARBA" id="ARBA00023027"/>
    </source>
</evidence>
<dbReference type="PANTHER" id="PTHR20836">
    <property type="entry name" value="DIHYDRODIPICOLINATE REDUCTASE"/>
    <property type="match status" value="1"/>
</dbReference>
<feature type="domain" description="Dihydrodipicolinate reductase C-terminal" evidence="12">
    <location>
        <begin position="116"/>
        <end position="249"/>
    </location>
</feature>
<evidence type="ECO:0000259" key="11">
    <source>
        <dbReference type="Pfam" id="PF01113"/>
    </source>
</evidence>
<feature type="binding site" evidence="9">
    <location>
        <position position="144"/>
    </location>
    <ligand>
        <name>(S)-2,3,4,5-tetrahydrodipicolinate</name>
        <dbReference type="ChEBI" id="CHEBI:16845"/>
    </ligand>
</feature>
<keyword evidence="2 9" id="KW-0963">Cytoplasm</keyword>
<dbReference type="Proteomes" id="UP000306409">
    <property type="component" value="Chromosome"/>
</dbReference>
<comment type="similarity">
    <text evidence="1 9">Belongs to the DapB family.</text>
</comment>
<keyword evidence="14" id="KW-1185">Reference proteome</keyword>
<comment type="function">
    <text evidence="9">Catalyzes the conversion of 4-hydroxy-tetrahydrodipicolinate (HTPA) to tetrahydrodipicolinate.</text>
</comment>
<dbReference type="CDD" id="cd02274">
    <property type="entry name" value="DHDPR_N"/>
    <property type="match status" value="1"/>
</dbReference>
<dbReference type="GO" id="GO:0019877">
    <property type="term" value="P:diaminopimelate biosynthetic process"/>
    <property type="evidence" value="ECO:0007669"/>
    <property type="project" value="UniProtKB-UniRule"/>
</dbReference>
<dbReference type="PIRSF" id="PIRSF000161">
    <property type="entry name" value="DHPR"/>
    <property type="match status" value="1"/>
</dbReference>
<dbReference type="Gene3D" id="3.40.50.720">
    <property type="entry name" value="NAD(P)-binding Rossmann-like Domain"/>
    <property type="match status" value="1"/>
</dbReference>
<name>A0A4U7JIG0_9FIRM</name>
<dbReference type="GO" id="GO:0051287">
    <property type="term" value="F:NAD binding"/>
    <property type="evidence" value="ECO:0007669"/>
    <property type="project" value="UniProtKB-UniRule"/>
</dbReference>
<keyword evidence="4 9" id="KW-0521">NADP</keyword>
<comment type="pathway">
    <text evidence="9">Amino-acid biosynthesis; L-lysine biosynthesis via DAP pathway; (S)-tetrahydrodipicolinate from L-aspartate: step 4/4.</text>
</comment>
<feature type="binding site" evidence="9">
    <location>
        <begin position="85"/>
        <end position="87"/>
    </location>
    <ligand>
        <name>NAD(+)</name>
        <dbReference type="ChEBI" id="CHEBI:57540"/>
    </ligand>
</feature>
<dbReference type="AlphaFoldDB" id="A0A4U7JIG0"/>
<dbReference type="PANTHER" id="PTHR20836:SF7">
    <property type="entry name" value="4-HYDROXY-TETRAHYDRODIPICOLINATE REDUCTASE"/>
    <property type="match status" value="1"/>
</dbReference>
<dbReference type="GO" id="GO:0008839">
    <property type="term" value="F:4-hydroxy-tetrahydrodipicolinate reductase"/>
    <property type="evidence" value="ECO:0007669"/>
    <property type="project" value="UniProtKB-UniRule"/>
</dbReference>
<dbReference type="NCBIfam" id="TIGR00036">
    <property type="entry name" value="dapB"/>
    <property type="match status" value="1"/>
</dbReference>